<gene>
    <name evidence="3" type="ORF">EFQ99_16415</name>
</gene>
<keyword evidence="1" id="KW-0472">Membrane</keyword>
<feature type="domain" description="DUF6161" evidence="2">
    <location>
        <begin position="255"/>
        <end position="407"/>
    </location>
</feature>
<keyword evidence="1" id="KW-1133">Transmembrane helix</keyword>
<dbReference type="Proteomes" id="UP000278823">
    <property type="component" value="Unassembled WGS sequence"/>
</dbReference>
<accession>A0A3S0QUD1</accession>
<protein>
    <recommendedName>
        <fullName evidence="2">DUF6161 domain-containing protein</fullName>
    </recommendedName>
</protein>
<dbReference type="RefSeq" id="WP_126922053.1">
    <property type="nucleotide sequence ID" value="NZ_ML133690.1"/>
</dbReference>
<feature type="transmembrane region" description="Helical" evidence="1">
    <location>
        <begin position="286"/>
        <end position="306"/>
    </location>
</feature>
<evidence type="ECO:0000313" key="4">
    <source>
        <dbReference type="Proteomes" id="UP000278823"/>
    </source>
</evidence>
<keyword evidence="1" id="KW-0812">Transmembrane</keyword>
<evidence type="ECO:0000259" key="2">
    <source>
        <dbReference type="Pfam" id="PF19658"/>
    </source>
</evidence>
<proteinExistence type="predicted"/>
<comment type="caution">
    <text evidence="3">The sequence shown here is derived from an EMBL/GenBank/DDBJ whole genome shotgun (WGS) entry which is preliminary data.</text>
</comment>
<evidence type="ECO:0000256" key="1">
    <source>
        <dbReference type="SAM" id="Phobius"/>
    </source>
</evidence>
<dbReference type="Pfam" id="PF19658">
    <property type="entry name" value="DUF6161"/>
    <property type="match status" value="1"/>
</dbReference>
<organism evidence="3 4">
    <name type="scientific">Rhizobium vallis</name>
    <dbReference type="NCBI Taxonomy" id="634290"/>
    <lineage>
        <taxon>Bacteria</taxon>
        <taxon>Pseudomonadati</taxon>
        <taxon>Pseudomonadota</taxon>
        <taxon>Alphaproteobacteria</taxon>
        <taxon>Hyphomicrobiales</taxon>
        <taxon>Rhizobiaceae</taxon>
        <taxon>Rhizobium/Agrobacterium group</taxon>
        <taxon>Rhizobium</taxon>
    </lineage>
</organism>
<keyword evidence="4" id="KW-1185">Reference proteome</keyword>
<sequence length="434" mass="48097">MNFETFELVSYPFVETRKEFPNLVLGSADRSEVPQTGYRGYFDFLQSRIKEAIRDDNLPSLLSNYMTAISQASTNIGPGLMSPLTVSHVNEFAARWSSLLEGAAPVQHLEAILAAAAAFLVETSKANQGEFNLGGTRYGAAIIAEMGSYNAWLVSEDINGGTRRQQMTALDQFAAQTKESFDNAAEIIRTGQQVIGELRTENATALKEVAEARLELERAQSFFKSALNSSNQSLKTTTEGFQALSAEVSTRKGDVDAFKEALREEAKIEAAKQLWDERATAASRGFWASAMLLFLTLVVVPVVGFVKLESVIEVLRHIAETTLLGIDQSKAEGGILLGLAINRIVIVTVPLALYFWMVRILVRFNLRSQMLMDDARQRHTMMNTYFHLIEKQSAVKEDRALILNALFRPTPGQQNDSVDPPNFTELMDKAIGRQ</sequence>
<dbReference type="EMBL" id="RJTH01000005">
    <property type="protein sequence ID" value="RUM24370.1"/>
    <property type="molecule type" value="Genomic_DNA"/>
</dbReference>
<dbReference type="AlphaFoldDB" id="A0A3S0QUD1"/>
<feature type="transmembrane region" description="Helical" evidence="1">
    <location>
        <begin position="340"/>
        <end position="362"/>
    </location>
</feature>
<evidence type="ECO:0000313" key="3">
    <source>
        <dbReference type="EMBL" id="RUM24370.1"/>
    </source>
</evidence>
<reference evidence="4" key="1">
    <citation type="submission" date="2018-11" db="EMBL/GenBank/DDBJ databases">
        <title>Rhizobium chutanense sp. nov., isolated from root nodules of Phaseolus vulgaris in China.</title>
        <authorList>
            <person name="Huo Y."/>
        </authorList>
    </citation>
    <scope>NUCLEOTIDE SEQUENCE [LARGE SCALE GENOMIC DNA]</scope>
    <source>
        <strain evidence="4">CCBAU 65647</strain>
    </source>
</reference>
<name>A0A3S0QUD1_9HYPH</name>
<dbReference type="OrthoDB" id="8365671at2"/>
<dbReference type="InterPro" id="IPR046159">
    <property type="entry name" value="DUF6161"/>
</dbReference>